<dbReference type="InterPro" id="IPR049730">
    <property type="entry name" value="SNF2/RAD54-like_C"/>
</dbReference>
<sequence>MASPSPAESSARKQAKAGQFESEERSSDAEERAVEALDPFRTLNINPSQIINVSGFSLHYDNETPLRQIDYGGPDQQLKMAEFVSKSIDNLSHGITVNRALEKLKLSDMKDLLPGLEVRLMAHQVIGVSWMLDQERVSQYKGGILADDMGLGKTVQMIATMVVNLPDMDARHRSTLIVVPAALLQQWKDEIETKSNEMFKVHIHHGPHKLKTMHALEDIDVVITTYQTLNTDFAIPEDVDSFDEKEWLVNNGGLLARAKWFRVVLDEAQFVRNRKTQSSRSVAYLRSTYRWLLTGTPVTNTLADIYGLLRFGQFRPWNDWDSFNEYIAKTQIEDPPLAGLRAQGILQPLMLRRTKNSTLEGEPIIKLPPKSIELVTLDFSAEERDVYDSFERRSKIQLNRFIRNHSIMKNHAIILVMILRMRQLCCHPNLILSRADEFENPTDMLGDEAEKEVARAFKIMGPAWVANVKQRFMKRALALEAGDFADEADEPEASCPVCKDLFMNDSGRILACGHEICFDCTLELTGAAIAHDNDFGNGTEQENAKAEKAYESAAAKGHRPCPTCKKMNDLSTPKTFKSAAFEPSEEDVYNAARDKRKQRLGKKRGAGSASRSKVKHEDSDDMEEPKQVVKRRFTGLPADLDDSSDEMPDLSIKDLFAERDAKKEAKKVVKKEVSKVKAEGKKRLKKKRKLVIPPSDDETVDITMGDISAPLSNPLASGAKNGRNDTDSDVEVLDDPPSSQVSRKSKGKRKARADEASEDDDDEGEVATGTGNMPTEAVFAAWRKGDDDLEPSTKMMGLIDLLKEWDATGDKTICYSQWTSMLDLIEKLFGRYGIRSLRYDGSMDRHAREVALSTFKRAGGPKVILISTRCGGVGLNLVSANRIINMDLSWNYASESQAYDRVHRLGQDKDVIVKRLVVRNTIEERMLELQDVKVGLSEAALGEGNGGRLHKLSVKQLKSLFGMGPKKDDKDPNQSNVDPHLRSSIQRRI</sequence>
<feature type="domain" description="Helicase ATP-binding" evidence="9">
    <location>
        <begin position="134"/>
        <end position="315"/>
    </location>
</feature>
<feature type="compositionally biased region" description="Basic and acidic residues" evidence="7">
    <location>
        <begin position="661"/>
        <end position="681"/>
    </location>
</feature>
<dbReference type="GO" id="GO:0005524">
    <property type="term" value="F:ATP binding"/>
    <property type="evidence" value="ECO:0007669"/>
    <property type="project" value="UniProtKB-KW"/>
</dbReference>
<feature type="compositionally biased region" description="Basic residues" evidence="7">
    <location>
        <begin position="594"/>
        <end position="605"/>
    </location>
</feature>
<keyword evidence="6" id="KW-0479">Metal-binding</keyword>
<dbReference type="SUPFAM" id="SSF57850">
    <property type="entry name" value="RING/U-box"/>
    <property type="match status" value="1"/>
</dbReference>
<dbReference type="OrthoDB" id="423559at2759"/>
<feature type="region of interest" description="Disordered" evidence="7">
    <location>
        <begin position="661"/>
        <end position="690"/>
    </location>
</feature>
<dbReference type="Pfam" id="PF00176">
    <property type="entry name" value="SNF2-rel_dom"/>
    <property type="match status" value="1"/>
</dbReference>
<dbReference type="GO" id="GO:0005634">
    <property type="term" value="C:nucleus"/>
    <property type="evidence" value="ECO:0007669"/>
    <property type="project" value="TreeGrafter"/>
</dbReference>
<organism evidence="11 12">
    <name type="scientific">Athelia psychrophila</name>
    <dbReference type="NCBI Taxonomy" id="1759441"/>
    <lineage>
        <taxon>Eukaryota</taxon>
        <taxon>Fungi</taxon>
        <taxon>Dikarya</taxon>
        <taxon>Basidiomycota</taxon>
        <taxon>Agaricomycotina</taxon>
        <taxon>Agaricomycetes</taxon>
        <taxon>Agaricomycetidae</taxon>
        <taxon>Atheliales</taxon>
        <taxon>Atheliaceae</taxon>
        <taxon>Athelia</taxon>
    </lineage>
</organism>
<dbReference type="SMART" id="SM00184">
    <property type="entry name" value="RING"/>
    <property type="match status" value="1"/>
</dbReference>
<dbReference type="GO" id="GO:0004386">
    <property type="term" value="F:helicase activity"/>
    <property type="evidence" value="ECO:0007669"/>
    <property type="project" value="UniProtKB-KW"/>
</dbReference>
<dbReference type="InterPro" id="IPR001650">
    <property type="entry name" value="Helicase_C-like"/>
</dbReference>
<evidence type="ECO:0000259" key="10">
    <source>
        <dbReference type="PROSITE" id="PS51194"/>
    </source>
</evidence>
<dbReference type="InterPro" id="IPR013083">
    <property type="entry name" value="Znf_RING/FYVE/PHD"/>
</dbReference>
<evidence type="ECO:0008006" key="13">
    <source>
        <dbReference type="Google" id="ProtNLM"/>
    </source>
</evidence>
<gene>
    <name evidence="11" type="ORF">FIBSPDRAFT_917816</name>
</gene>
<dbReference type="InterPro" id="IPR000330">
    <property type="entry name" value="SNF2_N"/>
</dbReference>
<dbReference type="GO" id="GO:0005737">
    <property type="term" value="C:cytoplasm"/>
    <property type="evidence" value="ECO:0007669"/>
    <property type="project" value="TreeGrafter"/>
</dbReference>
<dbReference type="GO" id="GO:0008094">
    <property type="term" value="F:ATP-dependent activity, acting on DNA"/>
    <property type="evidence" value="ECO:0007669"/>
    <property type="project" value="TreeGrafter"/>
</dbReference>
<reference evidence="11 12" key="1">
    <citation type="journal article" date="2016" name="Mol. Biol. Evol.">
        <title>Comparative Genomics of Early-Diverging Mushroom-Forming Fungi Provides Insights into the Origins of Lignocellulose Decay Capabilities.</title>
        <authorList>
            <person name="Nagy L.G."/>
            <person name="Riley R."/>
            <person name="Tritt A."/>
            <person name="Adam C."/>
            <person name="Daum C."/>
            <person name="Floudas D."/>
            <person name="Sun H."/>
            <person name="Yadav J.S."/>
            <person name="Pangilinan J."/>
            <person name="Larsson K.H."/>
            <person name="Matsuura K."/>
            <person name="Barry K."/>
            <person name="Labutti K."/>
            <person name="Kuo R."/>
            <person name="Ohm R.A."/>
            <person name="Bhattacharya S.S."/>
            <person name="Shirouzu T."/>
            <person name="Yoshinaga Y."/>
            <person name="Martin F.M."/>
            <person name="Grigoriev I.V."/>
            <person name="Hibbett D.S."/>
        </authorList>
    </citation>
    <scope>NUCLEOTIDE SEQUENCE [LARGE SCALE GENOMIC DNA]</scope>
    <source>
        <strain evidence="11 12">CBS 109695</strain>
    </source>
</reference>
<accession>A0A166R6Z1</accession>
<dbReference type="PANTHER" id="PTHR45626">
    <property type="entry name" value="TRANSCRIPTION TERMINATION FACTOR 2-RELATED"/>
    <property type="match status" value="1"/>
</dbReference>
<dbReference type="SMART" id="SM00490">
    <property type="entry name" value="HELICc"/>
    <property type="match status" value="1"/>
</dbReference>
<evidence type="ECO:0000256" key="3">
    <source>
        <dbReference type="ARBA" id="ARBA00022801"/>
    </source>
</evidence>
<protein>
    <recommendedName>
        <fullName evidence="13">P-loop containing nucleoside triphosphate hydrolase protein</fullName>
    </recommendedName>
</protein>
<evidence type="ECO:0000259" key="9">
    <source>
        <dbReference type="PROSITE" id="PS51192"/>
    </source>
</evidence>
<dbReference type="Gene3D" id="3.40.50.10810">
    <property type="entry name" value="Tandem AAA-ATPase domain"/>
    <property type="match status" value="1"/>
</dbReference>
<evidence type="ECO:0000259" key="8">
    <source>
        <dbReference type="PROSITE" id="PS50089"/>
    </source>
</evidence>
<dbReference type="Gene3D" id="3.40.50.300">
    <property type="entry name" value="P-loop containing nucleotide triphosphate hydrolases"/>
    <property type="match status" value="1"/>
</dbReference>
<dbReference type="PROSITE" id="PS50089">
    <property type="entry name" value="ZF_RING_2"/>
    <property type="match status" value="1"/>
</dbReference>
<dbReference type="PROSITE" id="PS51192">
    <property type="entry name" value="HELICASE_ATP_BIND_1"/>
    <property type="match status" value="1"/>
</dbReference>
<dbReference type="SUPFAM" id="SSF52540">
    <property type="entry name" value="P-loop containing nucleoside triphosphate hydrolases"/>
    <property type="match status" value="2"/>
</dbReference>
<evidence type="ECO:0000313" key="12">
    <source>
        <dbReference type="Proteomes" id="UP000076532"/>
    </source>
</evidence>
<dbReference type="InterPro" id="IPR038718">
    <property type="entry name" value="SNF2-like_sf"/>
</dbReference>
<evidence type="ECO:0000256" key="2">
    <source>
        <dbReference type="ARBA" id="ARBA00022741"/>
    </source>
</evidence>
<dbReference type="InterPro" id="IPR050628">
    <property type="entry name" value="SNF2_RAD54_helicase_TF"/>
</dbReference>
<feature type="domain" description="Helicase C-terminal" evidence="10">
    <location>
        <begin position="797"/>
        <end position="961"/>
    </location>
</feature>
<evidence type="ECO:0000256" key="1">
    <source>
        <dbReference type="ARBA" id="ARBA00007025"/>
    </source>
</evidence>
<evidence type="ECO:0000256" key="4">
    <source>
        <dbReference type="ARBA" id="ARBA00022806"/>
    </source>
</evidence>
<dbReference type="GO" id="GO:0016787">
    <property type="term" value="F:hydrolase activity"/>
    <property type="evidence" value="ECO:0007669"/>
    <property type="project" value="UniProtKB-KW"/>
</dbReference>
<dbReference type="InterPro" id="IPR001841">
    <property type="entry name" value="Znf_RING"/>
</dbReference>
<feature type="region of interest" description="Disordered" evidence="7">
    <location>
        <begin position="576"/>
        <end position="628"/>
    </location>
</feature>
<dbReference type="PROSITE" id="PS51194">
    <property type="entry name" value="HELICASE_CTER"/>
    <property type="match status" value="1"/>
</dbReference>
<dbReference type="GO" id="GO:0008270">
    <property type="term" value="F:zinc ion binding"/>
    <property type="evidence" value="ECO:0007669"/>
    <property type="project" value="UniProtKB-KW"/>
</dbReference>
<name>A0A166R6Z1_9AGAM</name>
<keyword evidence="12" id="KW-1185">Reference proteome</keyword>
<keyword evidence="6" id="KW-0863">Zinc-finger</keyword>
<feature type="domain" description="RING-type" evidence="8">
    <location>
        <begin position="495"/>
        <end position="565"/>
    </location>
</feature>
<evidence type="ECO:0000313" key="11">
    <source>
        <dbReference type="EMBL" id="KZP27972.1"/>
    </source>
</evidence>
<evidence type="ECO:0000256" key="5">
    <source>
        <dbReference type="ARBA" id="ARBA00022840"/>
    </source>
</evidence>
<feature type="region of interest" description="Disordered" evidence="7">
    <location>
        <begin position="1"/>
        <end position="32"/>
    </location>
</feature>
<feature type="region of interest" description="Disordered" evidence="7">
    <location>
        <begin position="711"/>
        <end position="773"/>
    </location>
</feature>
<feature type="compositionally biased region" description="Polar residues" evidence="7">
    <location>
        <begin position="973"/>
        <end position="989"/>
    </location>
</feature>
<dbReference type="InterPro" id="IPR027417">
    <property type="entry name" value="P-loop_NTPase"/>
</dbReference>
<evidence type="ECO:0000256" key="6">
    <source>
        <dbReference type="PROSITE-ProRule" id="PRU00175"/>
    </source>
</evidence>
<dbReference type="Proteomes" id="UP000076532">
    <property type="component" value="Unassembled WGS sequence"/>
</dbReference>
<feature type="compositionally biased region" description="Acidic residues" evidence="7">
    <location>
        <begin position="756"/>
        <end position="765"/>
    </location>
</feature>
<dbReference type="PANTHER" id="PTHR45626:SF16">
    <property type="entry name" value="ATP-DEPENDENT HELICASE ULS1"/>
    <property type="match status" value="1"/>
</dbReference>
<keyword evidence="5" id="KW-0067">ATP-binding</keyword>
<dbReference type="EMBL" id="KV417506">
    <property type="protein sequence ID" value="KZP27972.1"/>
    <property type="molecule type" value="Genomic_DNA"/>
</dbReference>
<dbReference type="CDD" id="cd18793">
    <property type="entry name" value="SF2_C_SNF"/>
    <property type="match status" value="1"/>
</dbReference>
<dbReference type="Gene3D" id="3.30.40.10">
    <property type="entry name" value="Zinc/RING finger domain, C3HC4 (zinc finger)"/>
    <property type="match status" value="1"/>
</dbReference>
<dbReference type="GO" id="GO:0000724">
    <property type="term" value="P:double-strand break repair via homologous recombination"/>
    <property type="evidence" value="ECO:0007669"/>
    <property type="project" value="TreeGrafter"/>
</dbReference>
<keyword evidence="3" id="KW-0378">Hydrolase</keyword>
<dbReference type="SMART" id="SM00487">
    <property type="entry name" value="DEXDc"/>
    <property type="match status" value="1"/>
</dbReference>
<dbReference type="InterPro" id="IPR014001">
    <property type="entry name" value="Helicase_ATP-bd"/>
</dbReference>
<keyword evidence="2" id="KW-0547">Nucleotide-binding</keyword>
<dbReference type="AlphaFoldDB" id="A0A166R6Z1"/>
<dbReference type="CDD" id="cd18008">
    <property type="entry name" value="DEXDc_SHPRH-like"/>
    <property type="match status" value="1"/>
</dbReference>
<evidence type="ECO:0000256" key="7">
    <source>
        <dbReference type="SAM" id="MobiDB-lite"/>
    </source>
</evidence>
<comment type="similarity">
    <text evidence="1">Belongs to the SNF2/RAD54 helicase family.</text>
</comment>
<feature type="compositionally biased region" description="Basic and acidic residues" evidence="7">
    <location>
        <begin position="22"/>
        <end position="32"/>
    </location>
</feature>
<keyword evidence="4" id="KW-0347">Helicase</keyword>
<dbReference type="STRING" id="436010.A0A166R6Z1"/>
<dbReference type="Pfam" id="PF00271">
    <property type="entry name" value="Helicase_C"/>
    <property type="match status" value="1"/>
</dbReference>
<keyword evidence="6" id="KW-0862">Zinc</keyword>
<feature type="region of interest" description="Disordered" evidence="7">
    <location>
        <begin position="962"/>
        <end position="989"/>
    </location>
</feature>
<proteinExistence type="inferred from homology"/>